<evidence type="ECO:0000256" key="1">
    <source>
        <dbReference type="SAM" id="Phobius"/>
    </source>
</evidence>
<proteinExistence type="predicted"/>
<keyword evidence="3" id="KW-1185">Reference proteome</keyword>
<name>A0ABS2DC22_9SPHN</name>
<sequence>MRGVQDSGEPLRRCQAEIDEKRSAAVARIVALSPFTFATIFAFGFDPGA</sequence>
<protein>
    <submittedName>
        <fullName evidence="2">Uncharacterized protein</fullName>
    </submittedName>
</protein>
<evidence type="ECO:0000313" key="3">
    <source>
        <dbReference type="Proteomes" id="UP000763641"/>
    </source>
</evidence>
<keyword evidence="1" id="KW-0472">Membrane</keyword>
<gene>
    <name evidence="2" type="ORF">ILT43_19020</name>
</gene>
<feature type="transmembrane region" description="Helical" evidence="1">
    <location>
        <begin position="25"/>
        <end position="45"/>
    </location>
</feature>
<dbReference type="Proteomes" id="UP000763641">
    <property type="component" value="Unassembled WGS sequence"/>
</dbReference>
<dbReference type="EMBL" id="JAFEMC010000008">
    <property type="protein sequence ID" value="MBM6578477.1"/>
    <property type="molecule type" value="Genomic_DNA"/>
</dbReference>
<organism evidence="2 3">
    <name type="scientific">Sphingomonas longa</name>
    <dbReference type="NCBI Taxonomy" id="2778730"/>
    <lineage>
        <taxon>Bacteria</taxon>
        <taxon>Pseudomonadati</taxon>
        <taxon>Pseudomonadota</taxon>
        <taxon>Alphaproteobacteria</taxon>
        <taxon>Sphingomonadales</taxon>
        <taxon>Sphingomonadaceae</taxon>
        <taxon>Sphingomonas</taxon>
    </lineage>
</organism>
<accession>A0ABS2DC22</accession>
<keyword evidence="1" id="KW-0812">Transmembrane</keyword>
<comment type="caution">
    <text evidence="2">The sequence shown here is derived from an EMBL/GenBank/DDBJ whole genome shotgun (WGS) entry which is preliminary data.</text>
</comment>
<evidence type="ECO:0000313" key="2">
    <source>
        <dbReference type="EMBL" id="MBM6578477.1"/>
    </source>
</evidence>
<reference evidence="2 3" key="1">
    <citation type="submission" date="2020-12" db="EMBL/GenBank/DDBJ databases">
        <title>Sphingomonas sp.</title>
        <authorList>
            <person name="Kim M.K."/>
        </authorList>
    </citation>
    <scope>NUCLEOTIDE SEQUENCE [LARGE SCALE GENOMIC DNA]</scope>
    <source>
        <strain evidence="2 3">BT552</strain>
    </source>
</reference>
<keyword evidence="1" id="KW-1133">Transmembrane helix</keyword>
<dbReference type="RefSeq" id="WP_204200571.1">
    <property type="nucleotide sequence ID" value="NZ_JAFEMC010000008.1"/>
</dbReference>